<dbReference type="InterPro" id="IPR029044">
    <property type="entry name" value="Nucleotide-diphossugar_trans"/>
</dbReference>
<keyword evidence="6" id="KW-1185">Reference proteome</keyword>
<gene>
    <name evidence="5" type="ORF">HNQ81_000283</name>
</gene>
<dbReference type="PANTHER" id="PTHR43179">
    <property type="entry name" value="RHAMNOSYLTRANSFERASE WBBL"/>
    <property type="match status" value="1"/>
</dbReference>
<organism evidence="5 6">
    <name type="scientific">Desulfoprunum benzoelyticum</name>
    <dbReference type="NCBI Taxonomy" id="1506996"/>
    <lineage>
        <taxon>Bacteria</taxon>
        <taxon>Pseudomonadati</taxon>
        <taxon>Thermodesulfobacteriota</taxon>
        <taxon>Desulfobulbia</taxon>
        <taxon>Desulfobulbales</taxon>
        <taxon>Desulfobulbaceae</taxon>
        <taxon>Desulfoprunum</taxon>
    </lineage>
</organism>
<evidence type="ECO:0000313" key="6">
    <source>
        <dbReference type="Proteomes" id="UP000539642"/>
    </source>
</evidence>
<sequence>MPRNEPVIEILIPNWNGRHLLKDCLDSLHRQTVDDFVVTVIDNGSTDGSVAFIAGNYPQVRCIALPDNRGFSAAVNAGITQSAAPWILLLNNDMEVQADCLAALHQAIASDRDYDFFALKMMNFHQRNFIDGAGDGFLRGGAGYRLGTMEADGPPYDQDREVFGACAGAALYRRELFHRVGLFDGDFFAYLEDVDLNLRARRLGCRCRFLAGARVYHIGSATSGSKFNPLTIRLSTRNSINVLVKNYPPALLLRYLPVIAIYQLAWFCFCVKKRLLRPYLQGVVAAGRCFSSMRAKRATVVGPQITMAEFDAILRRGEQDAVKSIMARRRAEGKGNGLLRFYCRLFLR</sequence>
<comment type="similarity">
    <text evidence="1">Belongs to the glycosyltransferase 2 family.</text>
</comment>
<keyword evidence="3" id="KW-0808">Transferase</keyword>
<proteinExistence type="inferred from homology"/>
<evidence type="ECO:0000256" key="1">
    <source>
        <dbReference type="ARBA" id="ARBA00006739"/>
    </source>
</evidence>
<evidence type="ECO:0000256" key="2">
    <source>
        <dbReference type="ARBA" id="ARBA00022676"/>
    </source>
</evidence>
<evidence type="ECO:0000313" key="5">
    <source>
        <dbReference type="EMBL" id="MBB5346576.1"/>
    </source>
</evidence>
<protein>
    <recommendedName>
        <fullName evidence="4">Glycosyltransferase 2-like domain-containing protein</fullName>
    </recommendedName>
</protein>
<dbReference type="GO" id="GO:0016757">
    <property type="term" value="F:glycosyltransferase activity"/>
    <property type="evidence" value="ECO:0007669"/>
    <property type="project" value="UniProtKB-KW"/>
</dbReference>
<accession>A0A840UP22</accession>
<keyword evidence="2" id="KW-0328">Glycosyltransferase</keyword>
<dbReference type="PANTHER" id="PTHR43179:SF12">
    <property type="entry name" value="GALACTOFURANOSYLTRANSFERASE GLFT2"/>
    <property type="match status" value="1"/>
</dbReference>
<dbReference type="Pfam" id="PF00535">
    <property type="entry name" value="Glycos_transf_2"/>
    <property type="match status" value="1"/>
</dbReference>
<feature type="domain" description="Glycosyltransferase 2-like" evidence="4">
    <location>
        <begin position="10"/>
        <end position="180"/>
    </location>
</feature>
<dbReference type="RefSeq" id="WP_183347532.1">
    <property type="nucleotide sequence ID" value="NZ_JACHEO010000001.1"/>
</dbReference>
<name>A0A840UP22_9BACT</name>
<dbReference type="CDD" id="cd04186">
    <property type="entry name" value="GT_2_like_c"/>
    <property type="match status" value="1"/>
</dbReference>
<dbReference type="AlphaFoldDB" id="A0A840UP22"/>
<evidence type="ECO:0000259" key="4">
    <source>
        <dbReference type="Pfam" id="PF00535"/>
    </source>
</evidence>
<dbReference type="SUPFAM" id="SSF53448">
    <property type="entry name" value="Nucleotide-diphospho-sugar transferases"/>
    <property type="match status" value="1"/>
</dbReference>
<dbReference type="InterPro" id="IPR001173">
    <property type="entry name" value="Glyco_trans_2-like"/>
</dbReference>
<evidence type="ECO:0000256" key="3">
    <source>
        <dbReference type="ARBA" id="ARBA00022679"/>
    </source>
</evidence>
<dbReference type="EMBL" id="JACHEO010000001">
    <property type="protein sequence ID" value="MBB5346576.1"/>
    <property type="molecule type" value="Genomic_DNA"/>
</dbReference>
<dbReference type="Proteomes" id="UP000539642">
    <property type="component" value="Unassembled WGS sequence"/>
</dbReference>
<dbReference type="Gene3D" id="3.90.550.10">
    <property type="entry name" value="Spore Coat Polysaccharide Biosynthesis Protein SpsA, Chain A"/>
    <property type="match status" value="1"/>
</dbReference>
<comment type="caution">
    <text evidence="5">The sequence shown here is derived from an EMBL/GenBank/DDBJ whole genome shotgun (WGS) entry which is preliminary data.</text>
</comment>
<reference evidence="5 6" key="1">
    <citation type="submission" date="2020-08" db="EMBL/GenBank/DDBJ databases">
        <title>Genomic Encyclopedia of Type Strains, Phase IV (KMG-IV): sequencing the most valuable type-strain genomes for metagenomic binning, comparative biology and taxonomic classification.</title>
        <authorList>
            <person name="Goeker M."/>
        </authorList>
    </citation>
    <scope>NUCLEOTIDE SEQUENCE [LARGE SCALE GENOMIC DNA]</scope>
    <source>
        <strain evidence="5 6">DSM 28570</strain>
    </source>
</reference>